<proteinExistence type="predicted"/>
<dbReference type="EMBL" id="JAQNDK010000001">
    <property type="protein sequence ID" value="MDC0678366.1"/>
    <property type="molecule type" value="Genomic_DNA"/>
</dbReference>
<protein>
    <submittedName>
        <fullName evidence="2">Uncharacterized protein</fullName>
    </submittedName>
</protein>
<feature type="compositionally biased region" description="Basic residues" evidence="1">
    <location>
        <begin position="1"/>
        <end position="11"/>
    </location>
</feature>
<feature type="region of interest" description="Disordered" evidence="1">
    <location>
        <begin position="1"/>
        <end position="22"/>
    </location>
</feature>
<comment type="caution">
    <text evidence="2">The sequence shown here is derived from an EMBL/GenBank/DDBJ whole genome shotgun (WGS) entry which is preliminary data.</text>
</comment>
<name>A0ABT5BZI7_9BACT</name>
<evidence type="ECO:0000313" key="3">
    <source>
        <dbReference type="Proteomes" id="UP001217485"/>
    </source>
</evidence>
<feature type="region of interest" description="Disordered" evidence="1">
    <location>
        <begin position="37"/>
        <end position="57"/>
    </location>
</feature>
<evidence type="ECO:0000313" key="2">
    <source>
        <dbReference type="EMBL" id="MDC0678366.1"/>
    </source>
</evidence>
<accession>A0ABT5BZI7</accession>
<keyword evidence="3" id="KW-1185">Reference proteome</keyword>
<reference evidence="2 3" key="1">
    <citation type="submission" date="2023-01" db="EMBL/GenBank/DDBJ databases">
        <title>Minimal conservation of predation-associated metabolite biosynthetic gene clusters underscores biosynthetic potential of Myxococcota including descriptions for ten novel species: Archangium lansinium sp. nov., Myxococcus landrumus sp. nov., Nannocystis bai.</title>
        <authorList>
            <person name="Ahearne A."/>
            <person name="Stevens C."/>
            <person name="Dowd S."/>
        </authorList>
    </citation>
    <scope>NUCLEOTIDE SEQUENCE [LARGE SCALE GENOMIC DNA]</scope>
    <source>
        <strain evidence="2 3">WIWO2</strain>
    </source>
</reference>
<evidence type="ECO:0000256" key="1">
    <source>
        <dbReference type="SAM" id="MobiDB-lite"/>
    </source>
</evidence>
<sequence length="57" mass="6177">MSTTPRSKKVNVPKPAASAHVCRHDPTPITRKISIPKPAASAHVCRHDPTPSKKTKI</sequence>
<dbReference type="Proteomes" id="UP001217485">
    <property type="component" value="Unassembled WGS sequence"/>
</dbReference>
<gene>
    <name evidence="2" type="ORF">POL72_11540</name>
</gene>
<organism evidence="2 3">
    <name type="scientific">Sorangium atrum</name>
    <dbReference type="NCBI Taxonomy" id="2995308"/>
    <lineage>
        <taxon>Bacteria</taxon>
        <taxon>Pseudomonadati</taxon>
        <taxon>Myxococcota</taxon>
        <taxon>Polyangia</taxon>
        <taxon>Polyangiales</taxon>
        <taxon>Polyangiaceae</taxon>
        <taxon>Sorangium</taxon>
    </lineage>
</organism>
<dbReference type="RefSeq" id="WP_272095172.1">
    <property type="nucleotide sequence ID" value="NZ_JAQNDK010000001.1"/>
</dbReference>